<evidence type="ECO:0000313" key="3">
    <source>
        <dbReference type="Proteomes" id="UP001177670"/>
    </source>
</evidence>
<proteinExistence type="predicted"/>
<protein>
    <submittedName>
        <fullName evidence="2">Uncharacterized protein</fullName>
    </submittedName>
</protein>
<feature type="compositionally biased region" description="Basic and acidic residues" evidence="1">
    <location>
        <begin position="62"/>
        <end position="80"/>
    </location>
</feature>
<comment type="caution">
    <text evidence="2">The sequence shown here is derived from an EMBL/GenBank/DDBJ whole genome shotgun (WGS) entry which is preliminary data.</text>
</comment>
<reference evidence="2" key="1">
    <citation type="submission" date="2021-10" db="EMBL/GenBank/DDBJ databases">
        <title>Melipona bicolor Genome sequencing and assembly.</title>
        <authorList>
            <person name="Araujo N.S."/>
            <person name="Arias M.C."/>
        </authorList>
    </citation>
    <scope>NUCLEOTIDE SEQUENCE</scope>
    <source>
        <strain evidence="2">USP_2M_L1-L4_2017</strain>
        <tissue evidence="2">Whole body</tissue>
    </source>
</reference>
<dbReference type="AlphaFoldDB" id="A0AA40FUB7"/>
<feature type="region of interest" description="Disordered" evidence="1">
    <location>
        <begin position="1"/>
        <end position="86"/>
    </location>
</feature>
<accession>A0AA40FUB7</accession>
<dbReference type="Proteomes" id="UP001177670">
    <property type="component" value="Unassembled WGS sequence"/>
</dbReference>
<dbReference type="EMBL" id="JAHYIQ010000016">
    <property type="protein sequence ID" value="KAK1125543.1"/>
    <property type="molecule type" value="Genomic_DNA"/>
</dbReference>
<organism evidence="2 3">
    <name type="scientific">Melipona bicolor</name>
    <dbReference type="NCBI Taxonomy" id="60889"/>
    <lineage>
        <taxon>Eukaryota</taxon>
        <taxon>Metazoa</taxon>
        <taxon>Ecdysozoa</taxon>
        <taxon>Arthropoda</taxon>
        <taxon>Hexapoda</taxon>
        <taxon>Insecta</taxon>
        <taxon>Pterygota</taxon>
        <taxon>Neoptera</taxon>
        <taxon>Endopterygota</taxon>
        <taxon>Hymenoptera</taxon>
        <taxon>Apocrita</taxon>
        <taxon>Aculeata</taxon>
        <taxon>Apoidea</taxon>
        <taxon>Anthophila</taxon>
        <taxon>Apidae</taxon>
        <taxon>Melipona</taxon>
    </lineage>
</organism>
<sequence>MEDLASKEKRAVVDREESRNPSSVADTLEESSVSRETQMDESFGTVSKIRANSTGGGLATRSRREETKKDVGLSPEKDSTRNSGGVESTIFLTRSRTTSYGKEEEELNRIIRRMIIMELNRYRKREQTMLKRAHSDTESVLARKRHNDGSRTDPFGGEGHTFSRDLTELEESLRKRVEIDETTTSTCCNVDSDIRLERKVNASCLRDAEAERSIAPKRVLTTDRQRQANKSTQTKHVYVIRAVRSCPLRKRRLPTHLQPHRLASGRDAVCSKTVYASPDHSTFVFRKASDNLIYEKGKASRSPSYIPNPERHRWRYITPRKTK</sequence>
<name>A0AA40FUB7_9HYME</name>
<feature type="compositionally biased region" description="Basic and acidic residues" evidence="1">
    <location>
        <begin position="1"/>
        <end position="19"/>
    </location>
</feature>
<evidence type="ECO:0000313" key="2">
    <source>
        <dbReference type="EMBL" id="KAK1125543.1"/>
    </source>
</evidence>
<feature type="region of interest" description="Disordered" evidence="1">
    <location>
        <begin position="130"/>
        <end position="162"/>
    </location>
</feature>
<gene>
    <name evidence="2" type="ORF">K0M31_005902</name>
</gene>
<evidence type="ECO:0000256" key="1">
    <source>
        <dbReference type="SAM" id="MobiDB-lite"/>
    </source>
</evidence>
<feature type="compositionally biased region" description="Polar residues" evidence="1">
    <location>
        <begin position="20"/>
        <end position="36"/>
    </location>
</feature>
<keyword evidence="3" id="KW-1185">Reference proteome</keyword>